<dbReference type="NCBIfam" id="TIGR00229">
    <property type="entry name" value="sensory_box"/>
    <property type="match status" value="2"/>
</dbReference>
<keyword evidence="10" id="KW-0067">ATP-binding</keyword>
<keyword evidence="6" id="KW-0808">Transferase</keyword>
<keyword evidence="9" id="KW-0418">Kinase</keyword>
<dbReference type="Pfam" id="PF00512">
    <property type="entry name" value="HisKA"/>
    <property type="match status" value="1"/>
</dbReference>
<evidence type="ECO:0000256" key="5">
    <source>
        <dbReference type="ARBA" id="ARBA00022553"/>
    </source>
</evidence>
<evidence type="ECO:0000313" key="17">
    <source>
        <dbReference type="EMBL" id="MBM2616665.1"/>
    </source>
</evidence>
<dbReference type="Pfam" id="PF02518">
    <property type="entry name" value="HATPase_c"/>
    <property type="match status" value="1"/>
</dbReference>
<dbReference type="PRINTS" id="PR00344">
    <property type="entry name" value="BCTRLSENSOR"/>
</dbReference>
<dbReference type="Gene3D" id="3.30.565.10">
    <property type="entry name" value="Histidine kinase-like ATPase, C-terminal domain"/>
    <property type="match status" value="1"/>
</dbReference>
<dbReference type="InterPro" id="IPR005467">
    <property type="entry name" value="His_kinase_dom"/>
</dbReference>
<dbReference type="Pfam" id="PF08448">
    <property type="entry name" value="PAS_4"/>
    <property type="match status" value="1"/>
</dbReference>
<keyword evidence="18" id="KW-1185">Reference proteome</keyword>
<name>A0ABS2AA05_9ACTN</name>
<evidence type="ECO:0000256" key="14">
    <source>
        <dbReference type="ARBA" id="ARBA00039401"/>
    </source>
</evidence>
<keyword evidence="11" id="KW-1133">Transmembrane helix</keyword>
<evidence type="ECO:0000256" key="2">
    <source>
        <dbReference type="ARBA" id="ARBA00004141"/>
    </source>
</evidence>
<dbReference type="Proteomes" id="UP000632138">
    <property type="component" value="Unassembled WGS sequence"/>
</dbReference>
<evidence type="ECO:0000256" key="7">
    <source>
        <dbReference type="ARBA" id="ARBA00022692"/>
    </source>
</evidence>
<dbReference type="SMART" id="SM00388">
    <property type="entry name" value="HisKA"/>
    <property type="match status" value="1"/>
</dbReference>
<evidence type="ECO:0000256" key="10">
    <source>
        <dbReference type="ARBA" id="ARBA00022840"/>
    </source>
</evidence>
<gene>
    <name evidence="17" type="ORF">JIG36_13955</name>
</gene>
<dbReference type="InterPro" id="IPR036097">
    <property type="entry name" value="HisK_dim/P_sf"/>
</dbReference>
<evidence type="ECO:0000256" key="12">
    <source>
        <dbReference type="ARBA" id="ARBA00023012"/>
    </source>
</evidence>
<evidence type="ECO:0000256" key="13">
    <source>
        <dbReference type="ARBA" id="ARBA00023136"/>
    </source>
</evidence>
<dbReference type="Gene3D" id="3.30.450.20">
    <property type="entry name" value="PAS domain"/>
    <property type="match status" value="2"/>
</dbReference>
<dbReference type="PANTHER" id="PTHR42878:SF7">
    <property type="entry name" value="SENSOR HISTIDINE KINASE GLRK"/>
    <property type="match status" value="1"/>
</dbReference>
<dbReference type="InterPro" id="IPR000014">
    <property type="entry name" value="PAS"/>
</dbReference>
<keyword evidence="13" id="KW-0472">Membrane</keyword>
<dbReference type="InterPro" id="IPR035965">
    <property type="entry name" value="PAS-like_dom_sf"/>
</dbReference>
<feature type="domain" description="Histidine kinase" evidence="15">
    <location>
        <begin position="605"/>
        <end position="821"/>
    </location>
</feature>
<dbReference type="CDD" id="cd00075">
    <property type="entry name" value="HATPase"/>
    <property type="match status" value="1"/>
</dbReference>
<evidence type="ECO:0000259" key="15">
    <source>
        <dbReference type="PROSITE" id="PS50109"/>
    </source>
</evidence>
<dbReference type="SUPFAM" id="SSF55781">
    <property type="entry name" value="GAF domain-like"/>
    <property type="match status" value="2"/>
</dbReference>
<comment type="catalytic activity">
    <reaction evidence="1">
        <text>ATP + protein L-histidine = ADP + protein N-phospho-L-histidine.</text>
        <dbReference type="EC" id="2.7.13.3"/>
    </reaction>
</comment>
<dbReference type="Gene3D" id="1.10.287.130">
    <property type="match status" value="1"/>
</dbReference>
<dbReference type="InterPro" id="IPR013656">
    <property type="entry name" value="PAS_4"/>
</dbReference>
<keyword evidence="8" id="KW-0547">Nucleotide-binding</keyword>
<dbReference type="CDD" id="cd00082">
    <property type="entry name" value="HisKA"/>
    <property type="match status" value="1"/>
</dbReference>
<dbReference type="InterPro" id="IPR036890">
    <property type="entry name" value="HATPase_C_sf"/>
</dbReference>
<evidence type="ECO:0000259" key="16">
    <source>
        <dbReference type="PROSITE" id="PS50112"/>
    </source>
</evidence>
<evidence type="ECO:0000256" key="8">
    <source>
        <dbReference type="ARBA" id="ARBA00022741"/>
    </source>
</evidence>
<dbReference type="CDD" id="cd00130">
    <property type="entry name" value="PAS"/>
    <property type="match status" value="1"/>
</dbReference>
<dbReference type="InterPro" id="IPR003661">
    <property type="entry name" value="HisK_dim/P_dom"/>
</dbReference>
<comment type="caution">
    <text evidence="17">The sequence shown here is derived from an EMBL/GenBank/DDBJ whole genome shotgun (WGS) entry which is preliminary data.</text>
</comment>
<dbReference type="SMART" id="SM00091">
    <property type="entry name" value="PAS"/>
    <property type="match status" value="2"/>
</dbReference>
<dbReference type="Pfam" id="PF01590">
    <property type="entry name" value="GAF"/>
    <property type="match status" value="1"/>
</dbReference>
<dbReference type="Pfam" id="PF00989">
    <property type="entry name" value="PAS"/>
    <property type="match status" value="1"/>
</dbReference>
<keyword evidence="5" id="KW-0597">Phosphoprotein</keyword>
<dbReference type="InterPro" id="IPR029016">
    <property type="entry name" value="GAF-like_dom_sf"/>
</dbReference>
<organism evidence="17 18">
    <name type="scientific">Paractinoplanes ovalisporus</name>
    <dbReference type="NCBI Taxonomy" id="2810368"/>
    <lineage>
        <taxon>Bacteria</taxon>
        <taxon>Bacillati</taxon>
        <taxon>Actinomycetota</taxon>
        <taxon>Actinomycetes</taxon>
        <taxon>Micromonosporales</taxon>
        <taxon>Micromonosporaceae</taxon>
        <taxon>Paractinoplanes</taxon>
    </lineage>
</organism>
<proteinExistence type="predicted"/>
<dbReference type="Pfam" id="PF13185">
    <property type="entry name" value="GAF_2"/>
    <property type="match status" value="1"/>
</dbReference>
<dbReference type="InterPro" id="IPR003594">
    <property type="entry name" value="HATPase_dom"/>
</dbReference>
<dbReference type="InterPro" id="IPR050351">
    <property type="entry name" value="BphY/WalK/GraS-like"/>
</dbReference>
<keyword evidence="7" id="KW-0812">Transmembrane</keyword>
<protein>
    <recommendedName>
        <fullName evidence="14">Sensor-like histidine kinase SenX3</fullName>
        <ecNumber evidence="4">2.7.13.3</ecNumber>
    </recommendedName>
</protein>
<evidence type="ECO:0000256" key="1">
    <source>
        <dbReference type="ARBA" id="ARBA00000085"/>
    </source>
</evidence>
<sequence length="826" mass="87734">MPVEDETVLADRQRLAAADRARRTSSARPMPLDGIAQLAAQLLGAPMGAVTFVGRHKEHFAGSYGLPPRLAAGGWASTGYSVGKYAVIQDAPACVPDLEQHPLNVDFGVRAFAAVPLRDEDDRPVGALAVMDTDQRRWGDREVSMLLEVAHLLDPVPVPGRGTASAAVTGLDLAGLMESLQEAFIAVDTEGTVAGFNRAARELLGWRADEVVGRHVGESVLPGNGERSIGEALERLFTGPACDHPVPRTVDLRHRDGHLVPTRILLSVVHGASGSLACAFITDRTREAAAETEAERQRSFLAALLESLDVGVVAVDVDGHILVMNRALREVHGIADDWTSDEVEQTAAEALRDLDGSRLPLSRTPVLRALRGEHVVADDLLIMAGDGRERVFAAHAQPITTGEGRRLGAVAALHEVTAARRTELFHTAERRIRKIFTESSDVPEAATAVLETVCEALRWPYGELWLLDTVTGTLQPSAHWSTRPDLPGPVTAGTIRKGAGIIGTVWESGQPLWVPDIARAAGEEVTDAQDYARRGLHTVIALPVRDGGVLLGVMACFAAAEEDDEELLTVLLSGVAAQLGLFIALRRYADLAEQLARTRNDFLTLVGHQLRTPLTSITSYAGLLAEDAATDGETADMARVIERNARDLSGVVDNLLDLAGLQSGHLRLDPSEIDLSGVVADAVASAEPSAGAAGVRLHSELPSELHLFGDAGRLRQVVANLLDNAIAYTPRGGDIRVSLTASPEAAELRVSDTGIGIPPGEHERLFERFYRASNVAHQGVPGAGLGLTLAETVAGLHHGTITVDTSAQPGASLLLRLPRPGLPAAP</sequence>
<dbReference type="EC" id="2.7.13.3" evidence="4"/>
<keyword evidence="12" id="KW-0902">Two-component regulatory system</keyword>
<dbReference type="InterPro" id="IPR004358">
    <property type="entry name" value="Sig_transdc_His_kin-like_C"/>
</dbReference>
<dbReference type="InterPro" id="IPR003018">
    <property type="entry name" value="GAF"/>
</dbReference>
<dbReference type="SUPFAM" id="SSF55785">
    <property type="entry name" value="PYP-like sensor domain (PAS domain)"/>
    <property type="match status" value="2"/>
</dbReference>
<dbReference type="PANTHER" id="PTHR42878">
    <property type="entry name" value="TWO-COMPONENT HISTIDINE KINASE"/>
    <property type="match status" value="1"/>
</dbReference>
<feature type="domain" description="PAS" evidence="16">
    <location>
        <begin position="169"/>
        <end position="240"/>
    </location>
</feature>
<dbReference type="SMART" id="SM00387">
    <property type="entry name" value="HATPase_c"/>
    <property type="match status" value="1"/>
</dbReference>
<evidence type="ECO:0000256" key="6">
    <source>
        <dbReference type="ARBA" id="ARBA00022679"/>
    </source>
</evidence>
<dbReference type="EMBL" id="JAENHP010000003">
    <property type="protein sequence ID" value="MBM2616665.1"/>
    <property type="molecule type" value="Genomic_DNA"/>
</dbReference>
<dbReference type="PROSITE" id="PS50109">
    <property type="entry name" value="HIS_KIN"/>
    <property type="match status" value="1"/>
</dbReference>
<evidence type="ECO:0000313" key="18">
    <source>
        <dbReference type="Proteomes" id="UP000632138"/>
    </source>
</evidence>
<dbReference type="InterPro" id="IPR013767">
    <property type="entry name" value="PAS_fold"/>
</dbReference>
<dbReference type="RefSeq" id="WP_203376604.1">
    <property type="nucleotide sequence ID" value="NZ_JAENHP010000003.1"/>
</dbReference>
<evidence type="ECO:0000256" key="11">
    <source>
        <dbReference type="ARBA" id="ARBA00022989"/>
    </source>
</evidence>
<dbReference type="SUPFAM" id="SSF47384">
    <property type="entry name" value="Homodimeric domain of signal transducing histidine kinase"/>
    <property type="match status" value="1"/>
</dbReference>
<dbReference type="SMART" id="SM00065">
    <property type="entry name" value="GAF"/>
    <property type="match status" value="2"/>
</dbReference>
<evidence type="ECO:0000256" key="3">
    <source>
        <dbReference type="ARBA" id="ARBA00004236"/>
    </source>
</evidence>
<dbReference type="Gene3D" id="3.30.450.40">
    <property type="match status" value="2"/>
</dbReference>
<accession>A0ABS2AA05</accession>
<dbReference type="PROSITE" id="PS50112">
    <property type="entry name" value="PAS"/>
    <property type="match status" value="2"/>
</dbReference>
<reference evidence="17 18" key="1">
    <citation type="submission" date="2021-01" db="EMBL/GenBank/DDBJ databases">
        <title>Actinoplanes sp. nov. LDG1-06 isolated from lichen.</title>
        <authorList>
            <person name="Saeng-In P."/>
            <person name="Phongsopitanun W."/>
            <person name="Kanchanasin P."/>
            <person name="Yuki M."/>
            <person name="Kudo T."/>
            <person name="Ohkuma M."/>
            <person name="Tanasupawat S."/>
        </authorList>
    </citation>
    <scope>NUCLEOTIDE SEQUENCE [LARGE SCALE GENOMIC DNA]</scope>
    <source>
        <strain evidence="17 18">LDG1-06</strain>
    </source>
</reference>
<comment type="subcellular location">
    <subcellularLocation>
        <location evidence="3">Cell membrane</location>
    </subcellularLocation>
    <subcellularLocation>
        <location evidence="2">Membrane</location>
        <topology evidence="2">Multi-pass membrane protein</topology>
    </subcellularLocation>
</comment>
<evidence type="ECO:0000256" key="9">
    <source>
        <dbReference type="ARBA" id="ARBA00022777"/>
    </source>
</evidence>
<feature type="domain" description="PAS" evidence="16">
    <location>
        <begin position="297"/>
        <end position="337"/>
    </location>
</feature>
<dbReference type="SUPFAM" id="SSF55874">
    <property type="entry name" value="ATPase domain of HSP90 chaperone/DNA topoisomerase II/histidine kinase"/>
    <property type="match status" value="1"/>
</dbReference>
<evidence type="ECO:0000256" key="4">
    <source>
        <dbReference type="ARBA" id="ARBA00012438"/>
    </source>
</evidence>